<feature type="region of interest" description="Disordered" evidence="2">
    <location>
        <begin position="1"/>
        <end position="29"/>
    </location>
</feature>
<protein>
    <recommendedName>
        <fullName evidence="3">Plastocyanin-like domain-containing protein</fullName>
    </recommendedName>
</protein>
<sequence length="681" mass="74000">MHEQKDGHPMHATKLSKQIDPPDNPWDPGTPLRPFVTPLAVLHPVKMGDAITIDIAATTALIHPDLPEIAAWGYGVPGGATSPGPLLEAAAGNATTVTWRNRLDASLYQRDPNRPVPTLPFSTAVVDDPDGDNDSVQNYLGSEGGVPEKMPLAPLGWTSTHLHGGHSASDADGWPENMIPAGGQQVSFYANTYDNVDIALGKVGALLWYHDHAMNGTRCHVYSGLAGGYILRDQAERDLGLPTTPEEGEIVAIIQDRNIDAVDGQIRFLHKTTPDTGEFFGPLTLVNGKLWPQLSLRPATYRLRLLNGSNARAYRLHLVTVDRSSTGDQPPEVRVHHDVLRIIGSDGGLLWKAAPVAPRSALTLAPAERLDVLVDLSGFAPGTQLYLINSAEAPFGGGKVPTAAQLNSLWHKGDRPGRNPFPWVLRLDVDPDAELRGMDQPAGAFDGVELNAAFRRTVHGLTPHPAHDAAPEISIEGHEHHLILLAETDPPGHLYVQELVEDANGDIALRLPTDTETKKYRVDGWMVGDQTSSETRVAFDDHVGIRPQLGQWQVFRFVNTTGDTHPLHIHQSQFQTLGSAAGQIAYADALGNNIYDPASRTATAPLLPLPEPGRSYDTAEITGWKDTIRVDPGNVVSVAIRFDVPGRYVYHCHVLEHEDTQMMRPIVVTVVPMDDGTPMQM</sequence>
<organism evidence="4 5">
    <name type="scientific">Mycobacterium aquaticum</name>
    <dbReference type="NCBI Taxonomy" id="1927124"/>
    <lineage>
        <taxon>Bacteria</taxon>
        <taxon>Bacillati</taxon>
        <taxon>Actinomycetota</taxon>
        <taxon>Actinomycetes</taxon>
        <taxon>Mycobacteriales</taxon>
        <taxon>Mycobacteriaceae</taxon>
        <taxon>Mycobacterium</taxon>
    </lineage>
</organism>
<dbReference type="InterPro" id="IPR045087">
    <property type="entry name" value="Cu-oxidase_fam"/>
</dbReference>
<dbReference type="EMBL" id="MVHF01000010">
    <property type="protein sequence ID" value="ORA35893.1"/>
    <property type="molecule type" value="Genomic_DNA"/>
</dbReference>
<keyword evidence="5" id="KW-1185">Reference proteome</keyword>
<comment type="similarity">
    <text evidence="1">Belongs to the multicopper oxidase family.</text>
</comment>
<dbReference type="GO" id="GO:0016491">
    <property type="term" value="F:oxidoreductase activity"/>
    <property type="evidence" value="ECO:0007669"/>
    <property type="project" value="InterPro"/>
</dbReference>
<evidence type="ECO:0000256" key="1">
    <source>
        <dbReference type="ARBA" id="ARBA00010609"/>
    </source>
</evidence>
<dbReference type="InterPro" id="IPR011706">
    <property type="entry name" value="Cu-oxidase_C"/>
</dbReference>
<name>A0A1X0B0S5_9MYCO</name>
<comment type="caution">
    <text evidence="4">The sequence shown here is derived from an EMBL/GenBank/DDBJ whole genome shotgun (WGS) entry which is preliminary data.</text>
</comment>
<evidence type="ECO:0000259" key="3">
    <source>
        <dbReference type="Pfam" id="PF07731"/>
    </source>
</evidence>
<dbReference type="STRING" id="1927124.BST13_12805"/>
<dbReference type="SUPFAM" id="SSF49503">
    <property type="entry name" value="Cupredoxins"/>
    <property type="match status" value="3"/>
</dbReference>
<reference evidence="4 5" key="1">
    <citation type="submission" date="2017-02" db="EMBL/GenBank/DDBJ databases">
        <title>The new phylogeny of genus Mycobacterium.</title>
        <authorList>
            <person name="Tortoli E."/>
            <person name="Trovato A."/>
            <person name="Cirillo D.M."/>
        </authorList>
    </citation>
    <scope>NUCLEOTIDE SEQUENCE [LARGE SCALE GENOMIC DNA]</scope>
    <source>
        <strain evidence="4 5">RW6</strain>
    </source>
</reference>
<feature type="domain" description="Plastocyanin-like" evidence="3">
    <location>
        <begin position="528"/>
        <end position="669"/>
    </location>
</feature>
<evidence type="ECO:0000313" key="4">
    <source>
        <dbReference type="EMBL" id="ORA35893.1"/>
    </source>
</evidence>
<feature type="region of interest" description="Disordered" evidence="2">
    <location>
        <begin position="141"/>
        <end position="177"/>
    </location>
</feature>
<dbReference type="PANTHER" id="PTHR48267">
    <property type="entry name" value="CUPREDOXIN SUPERFAMILY PROTEIN"/>
    <property type="match status" value="1"/>
</dbReference>
<dbReference type="Gene3D" id="2.60.40.420">
    <property type="entry name" value="Cupredoxins - blue copper proteins"/>
    <property type="match status" value="3"/>
</dbReference>
<dbReference type="PANTHER" id="PTHR48267:SF1">
    <property type="entry name" value="BILIRUBIN OXIDASE"/>
    <property type="match status" value="1"/>
</dbReference>
<dbReference type="Pfam" id="PF07731">
    <property type="entry name" value="Cu-oxidase_2"/>
    <property type="match status" value="1"/>
</dbReference>
<proteinExistence type="inferred from homology"/>
<dbReference type="InterPro" id="IPR008972">
    <property type="entry name" value="Cupredoxin"/>
</dbReference>
<dbReference type="GO" id="GO:0005507">
    <property type="term" value="F:copper ion binding"/>
    <property type="evidence" value="ECO:0007669"/>
    <property type="project" value="InterPro"/>
</dbReference>
<evidence type="ECO:0000313" key="5">
    <source>
        <dbReference type="Proteomes" id="UP000192448"/>
    </source>
</evidence>
<accession>A0A1X0B0S5</accession>
<evidence type="ECO:0000256" key="2">
    <source>
        <dbReference type="SAM" id="MobiDB-lite"/>
    </source>
</evidence>
<dbReference type="AlphaFoldDB" id="A0A1X0B0S5"/>
<dbReference type="Proteomes" id="UP000192448">
    <property type="component" value="Unassembled WGS sequence"/>
</dbReference>
<gene>
    <name evidence="4" type="ORF">BST13_12805</name>
</gene>